<dbReference type="PANTHER" id="PTHR30055">
    <property type="entry name" value="HTH-TYPE TRANSCRIPTIONAL REGULATOR RUTR"/>
    <property type="match status" value="1"/>
</dbReference>
<protein>
    <submittedName>
        <fullName evidence="4">TetR/AcrR family transcriptional regulator</fullName>
    </submittedName>
</protein>
<dbReference type="EMBL" id="JBBJUP010000007">
    <property type="protein sequence ID" value="MEJ8279496.1"/>
    <property type="molecule type" value="Genomic_DNA"/>
</dbReference>
<feature type="domain" description="HTH tetR-type" evidence="3">
    <location>
        <begin position="17"/>
        <end position="77"/>
    </location>
</feature>
<dbReference type="InterPro" id="IPR009057">
    <property type="entry name" value="Homeodomain-like_sf"/>
</dbReference>
<accession>A0ABU8T6B0</accession>
<reference evidence="4 5" key="1">
    <citation type="submission" date="2024-03" db="EMBL/GenBank/DDBJ databases">
        <title>Draft genome sequence of Pseudonocardia sp. DW16-2.</title>
        <authorList>
            <person name="Duangmal K."/>
        </authorList>
    </citation>
    <scope>NUCLEOTIDE SEQUENCE [LARGE SCALE GENOMIC DNA]</scope>
    <source>
        <strain evidence="4 5">DW16-2</strain>
    </source>
</reference>
<dbReference type="InterPro" id="IPR050109">
    <property type="entry name" value="HTH-type_TetR-like_transc_reg"/>
</dbReference>
<proteinExistence type="predicted"/>
<evidence type="ECO:0000256" key="2">
    <source>
        <dbReference type="PROSITE-ProRule" id="PRU00335"/>
    </source>
</evidence>
<sequence>MSEGRTYGGVAAADRVAQRRARLLDAGLALFGTEGYRRVTVRRICTTAHVAQRNFYEEFGTTEDLLVAVYTRAVDHLESVVWSAVPEFDGDLGVLARHALDALFRVLQEQPALARVVWFEVLGVSERVEAVHTDRTETFVTLLGRIADTLGVPGDGRDPQRRLVLRALVGGVSEVARRWIRDGFDTARADLVEALTALMLAGARLPGADR</sequence>
<gene>
    <name evidence="4" type="ORF">WJX68_11190</name>
</gene>
<evidence type="ECO:0000259" key="3">
    <source>
        <dbReference type="PROSITE" id="PS50977"/>
    </source>
</evidence>
<organism evidence="4 5">
    <name type="scientific">Pseudonocardia spirodelae</name>
    <dbReference type="NCBI Taxonomy" id="3133431"/>
    <lineage>
        <taxon>Bacteria</taxon>
        <taxon>Bacillati</taxon>
        <taxon>Actinomycetota</taxon>
        <taxon>Actinomycetes</taxon>
        <taxon>Pseudonocardiales</taxon>
        <taxon>Pseudonocardiaceae</taxon>
        <taxon>Pseudonocardia</taxon>
    </lineage>
</organism>
<evidence type="ECO:0000313" key="5">
    <source>
        <dbReference type="Proteomes" id="UP001364211"/>
    </source>
</evidence>
<name>A0ABU8T6B0_9PSEU</name>
<keyword evidence="1 2" id="KW-0238">DNA-binding</keyword>
<dbReference type="RefSeq" id="WP_340289212.1">
    <property type="nucleotide sequence ID" value="NZ_JBBJUP010000007.1"/>
</dbReference>
<evidence type="ECO:0000256" key="1">
    <source>
        <dbReference type="ARBA" id="ARBA00023125"/>
    </source>
</evidence>
<dbReference type="PROSITE" id="PS50977">
    <property type="entry name" value="HTH_TETR_2"/>
    <property type="match status" value="1"/>
</dbReference>
<dbReference type="Gene3D" id="1.10.357.10">
    <property type="entry name" value="Tetracycline Repressor, domain 2"/>
    <property type="match status" value="1"/>
</dbReference>
<comment type="caution">
    <text evidence="4">The sequence shown here is derived from an EMBL/GenBank/DDBJ whole genome shotgun (WGS) entry which is preliminary data.</text>
</comment>
<keyword evidence="5" id="KW-1185">Reference proteome</keyword>
<dbReference type="InterPro" id="IPR001647">
    <property type="entry name" value="HTH_TetR"/>
</dbReference>
<dbReference type="SUPFAM" id="SSF48498">
    <property type="entry name" value="Tetracyclin repressor-like, C-terminal domain"/>
    <property type="match status" value="1"/>
</dbReference>
<dbReference type="InterPro" id="IPR036271">
    <property type="entry name" value="Tet_transcr_reg_TetR-rel_C_sf"/>
</dbReference>
<evidence type="ECO:0000313" key="4">
    <source>
        <dbReference type="EMBL" id="MEJ8279496.1"/>
    </source>
</evidence>
<dbReference type="Proteomes" id="UP001364211">
    <property type="component" value="Unassembled WGS sequence"/>
</dbReference>
<dbReference type="Pfam" id="PF00440">
    <property type="entry name" value="TetR_N"/>
    <property type="match status" value="1"/>
</dbReference>
<feature type="DNA-binding region" description="H-T-H motif" evidence="2">
    <location>
        <begin position="40"/>
        <end position="59"/>
    </location>
</feature>
<dbReference type="PANTHER" id="PTHR30055:SF226">
    <property type="entry name" value="HTH-TYPE TRANSCRIPTIONAL REGULATOR PKSA"/>
    <property type="match status" value="1"/>
</dbReference>
<dbReference type="SUPFAM" id="SSF46689">
    <property type="entry name" value="Homeodomain-like"/>
    <property type="match status" value="1"/>
</dbReference>